<dbReference type="AlphaFoldDB" id="A0A0H2S2P0"/>
<accession>A0A0H2S2P0</accession>
<sequence length="581" mass="65370">MAQSSMNLANTLHCPRSIESYSARKTEELLKYMDDLFSDFDDVVEKTLHRVGKDVPLFSAVSDIEKLRHAVDKSSLLIHLHKMQLEVLSRASQQKEHDMNALAEKSASHLETIDANLSANKSLPTLPDEVLSRIFMHLYRIEETRNIQMTTLRRLFEDGGTNIHLRRFIRECIPNAIATVNAFGSVHDSENHDLVGPHPSLFKMSRLDEDSRDLLKSKSTVIFASLRDSEEMMEAQQLPWHNLVLSTSLVYHGTFDAPLRTFVRGFSAKLVELDHLDIRSAQYLTRDEYDLSQIISFDDLSGHSGEQHQYPQSKLRTARSQLRLLPFIHPFLCNIAVLEVAVFTTSIPTVTTLLKWLVTYSSTLTSLTVINPAGLDESPQFTMEAHSSLERLADSDPASDATSLFSFLHLRELKVISFTECYAKEIIQRMDSPSLMRLSLAFQGCKCPIGDVFERVSASMLHGIFPKLEFISMRTKQRSREIQFLTDLRAQHDASESRWLLPVLNSIEIAIDDHRAGGTSSPRAVLLALAKLVASRLNASHGSASAINTVDILPKGFGLEISPEILNTLKLLVPNLIIRKT</sequence>
<reference evidence="1 2" key="1">
    <citation type="submission" date="2015-04" db="EMBL/GenBank/DDBJ databases">
        <title>Complete genome sequence of Schizopora paradoxa KUC8140, a cosmopolitan wood degrader in East Asia.</title>
        <authorList>
            <consortium name="DOE Joint Genome Institute"/>
            <person name="Min B."/>
            <person name="Park H."/>
            <person name="Jang Y."/>
            <person name="Kim J.-J."/>
            <person name="Kim K.H."/>
            <person name="Pangilinan J."/>
            <person name="Lipzen A."/>
            <person name="Riley R."/>
            <person name="Grigoriev I.V."/>
            <person name="Spatafora J.W."/>
            <person name="Choi I.-G."/>
        </authorList>
    </citation>
    <scope>NUCLEOTIDE SEQUENCE [LARGE SCALE GENOMIC DNA]</scope>
    <source>
        <strain evidence="1 2">KUC8140</strain>
    </source>
</reference>
<name>A0A0H2S2P0_9AGAM</name>
<organism evidence="1 2">
    <name type="scientific">Schizopora paradoxa</name>
    <dbReference type="NCBI Taxonomy" id="27342"/>
    <lineage>
        <taxon>Eukaryota</taxon>
        <taxon>Fungi</taxon>
        <taxon>Dikarya</taxon>
        <taxon>Basidiomycota</taxon>
        <taxon>Agaricomycotina</taxon>
        <taxon>Agaricomycetes</taxon>
        <taxon>Hymenochaetales</taxon>
        <taxon>Schizoporaceae</taxon>
        <taxon>Schizopora</taxon>
    </lineage>
</organism>
<dbReference type="Proteomes" id="UP000053477">
    <property type="component" value="Unassembled WGS sequence"/>
</dbReference>
<proteinExistence type="predicted"/>
<gene>
    <name evidence="1" type="ORF">SCHPADRAFT_993745</name>
</gene>
<protein>
    <submittedName>
        <fullName evidence="1">Uncharacterized protein</fullName>
    </submittedName>
</protein>
<dbReference type="EMBL" id="KQ085897">
    <property type="protein sequence ID" value="KLO18127.1"/>
    <property type="molecule type" value="Genomic_DNA"/>
</dbReference>
<evidence type="ECO:0000313" key="2">
    <source>
        <dbReference type="Proteomes" id="UP000053477"/>
    </source>
</evidence>
<evidence type="ECO:0000313" key="1">
    <source>
        <dbReference type="EMBL" id="KLO18127.1"/>
    </source>
</evidence>
<keyword evidence="2" id="KW-1185">Reference proteome</keyword>
<dbReference type="InParanoid" id="A0A0H2S2P0"/>